<keyword evidence="1" id="KW-0812">Transmembrane</keyword>
<evidence type="ECO:0000256" key="1">
    <source>
        <dbReference type="SAM" id="Phobius"/>
    </source>
</evidence>
<dbReference type="AlphaFoldDB" id="A0A645ECC1"/>
<protein>
    <submittedName>
        <fullName evidence="2">Uncharacterized protein</fullName>
    </submittedName>
</protein>
<accession>A0A645ECC1</accession>
<comment type="caution">
    <text evidence="2">The sequence shown here is derived from an EMBL/GenBank/DDBJ whole genome shotgun (WGS) entry which is preliminary data.</text>
</comment>
<feature type="transmembrane region" description="Helical" evidence="1">
    <location>
        <begin position="12"/>
        <end position="30"/>
    </location>
</feature>
<proteinExistence type="predicted"/>
<keyword evidence="1" id="KW-0472">Membrane</keyword>
<evidence type="ECO:0000313" key="2">
    <source>
        <dbReference type="EMBL" id="MPM99627.1"/>
    </source>
</evidence>
<sequence length="71" mass="8113">MIFFAVELAPLKIKQVLGIINIIVIIPVFLKLKKTWPELFQLKGHPAFHTANDKRQVILLEIIFPDSYGLA</sequence>
<reference evidence="2" key="1">
    <citation type="submission" date="2019-08" db="EMBL/GenBank/DDBJ databases">
        <authorList>
            <person name="Kucharzyk K."/>
            <person name="Murdoch R.W."/>
            <person name="Higgins S."/>
            <person name="Loffler F."/>
        </authorList>
    </citation>
    <scope>NUCLEOTIDE SEQUENCE</scope>
</reference>
<dbReference type="EMBL" id="VSSQ01045719">
    <property type="protein sequence ID" value="MPM99627.1"/>
    <property type="molecule type" value="Genomic_DNA"/>
</dbReference>
<keyword evidence="1" id="KW-1133">Transmembrane helix</keyword>
<organism evidence="2">
    <name type="scientific">bioreactor metagenome</name>
    <dbReference type="NCBI Taxonomy" id="1076179"/>
    <lineage>
        <taxon>unclassified sequences</taxon>
        <taxon>metagenomes</taxon>
        <taxon>ecological metagenomes</taxon>
    </lineage>
</organism>
<gene>
    <name evidence="2" type="ORF">SDC9_146819</name>
</gene>
<name>A0A645ECC1_9ZZZZ</name>